<keyword evidence="1" id="KW-0472">Membrane</keyword>
<evidence type="ECO:0000313" key="3">
    <source>
        <dbReference type="Proteomes" id="UP000314294"/>
    </source>
</evidence>
<reference evidence="2 3" key="1">
    <citation type="submission" date="2019-03" db="EMBL/GenBank/DDBJ databases">
        <title>First draft genome of Liparis tanakae, snailfish: a comprehensive survey of snailfish specific genes.</title>
        <authorList>
            <person name="Kim W."/>
            <person name="Song I."/>
            <person name="Jeong J.-H."/>
            <person name="Kim D."/>
            <person name="Kim S."/>
            <person name="Ryu S."/>
            <person name="Song J.Y."/>
            <person name="Lee S.K."/>
        </authorList>
    </citation>
    <scope>NUCLEOTIDE SEQUENCE [LARGE SCALE GENOMIC DNA]</scope>
    <source>
        <tissue evidence="2">Muscle</tissue>
    </source>
</reference>
<dbReference type="AlphaFoldDB" id="A0A4Z2J4J8"/>
<evidence type="ECO:0000256" key="1">
    <source>
        <dbReference type="SAM" id="Phobius"/>
    </source>
</evidence>
<comment type="caution">
    <text evidence="2">The sequence shown here is derived from an EMBL/GenBank/DDBJ whole genome shotgun (WGS) entry which is preliminary data.</text>
</comment>
<dbReference type="Proteomes" id="UP000314294">
    <property type="component" value="Unassembled WGS sequence"/>
</dbReference>
<organism evidence="2 3">
    <name type="scientific">Liparis tanakae</name>
    <name type="common">Tanaka's snailfish</name>
    <dbReference type="NCBI Taxonomy" id="230148"/>
    <lineage>
        <taxon>Eukaryota</taxon>
        <taxon>Metazoa</taxon>
        <taxon>Chordata</taxon>
        <taxon>Craniata</taxon>
        <taxon>Vertebrata</taxon>
        <taxon>Euteleostomi</taxon>
        <taxon>Actinopterygii</taxon>
        <taxon>Neopterygii</taxon>
        <taxon>Teleostei</taxon>
        <taxon>Neoteleostei</taxon>
        <taxon>Acanthomorphata</taxon>
        <taxon>Eupercaria</taxon>
        <taxon>Perciformes</taxon>
        <taxon>Cottioidei</taxon>
        <taxon>Cottales</taxon>
        <taxon>Liparidae</taxon>
        <taxon>Liparis</taxon>
    </lineage>
</organism>
<keyword evidence="1" id="KW-0812">Transmembrane</keyword>
<keyword evidence="1" id="KW-1133">Transmembrane helix</keyword>
<dbReference type="EMBL" id="SRLO01000027">
    <property type="protein sequence ID" value="TNN84392.1"/>
    <property type="molecule type" value="Genomic_DNA"/>
</dbReference>
<evidence type="ECO:0000313" key="2">
    <source>
        <dbReference type="EMBL" id="TNN84392.1"/>
    </source>
</evidence>
<name>A0A4Z2J4J8_9TELE</name>
<protein>
    <submittedName>
        <fullName evidence="2">Uncharacterized protein</fullName>
    </submittedName>
</protein>
<proteinExistence type="predicted"/>
<gene>
    <name evidence="2" type="ORF">EYF80_005385</name>
</gene>
<sequence length="113" mass="12246">MPLGNKLRVNMCGNILISFGVPSPLPALIIFLSVSGTIHLSSSESWRLALHTHEVPLPQVLHPLGVSARTLLASFSQRGSSCSSCGLWPCRAQHSLTTRSTHSPRRPALKQNQ</sequence>
<feature type="transmembrane region" description="Helical" evidence="1">
    <location>
        <begin position="12"/>
        <end position="34"/>
    </location>
</feature>
<keyword evidence="3" id="KW-1185">Reference proteome</keyword>
<accession>A0A4Z2J4J8</accession>